<dbReference type="SUPFAM" id="SSF47095">
    <property type="entry name" value="HMG-box"/>
    <property type="match status" value="2"/>
</dbReference>
<keyword evidence="2" id="KW-0539">Nucleus</keyword>
<dbReference type="EMBL" id="HBHR01011517">
    <property type="protein sequence ID" value="CAD9863038.1"/>
    <property type="molecule type" value="Transcribed_RNA"/>
</dbReference>
<dbReference type="SMART" id="SM00398">
    <property type="entry name" value="HMG"/>
    <property type="match status" value="2"/>
</dbReference>
<dbReference type="InterPro" id="IPR036910">
    <property type="entry name" value="HMG_box_dom_sf"/>
</dbReference>
<dbReference type="InterPro" id="IPR050342">
    <property type="entry name" value="HMGB"/>
</dbReference>
<dbReference type="InterPro" id="IPR009071">
    <property type="entry name" value="HMG_box_dom"/>
</dbReference>
<gene>
    <name evidence="5" type="ORF">FJAP1339_LOCUS5570</name>
</gene>
<name>A0A7S2UYP1_9STRA</name>
<evidence type="ECO:0000256" key="3">
    <source>
        <dbReference type="SAM" id="MobiDB-lite"/>
    </source>
</evidence>
<dbReference type="AlphaFoldDB" id="A0A7S2UYP1"/>
<evidence type="ECO:0000313" key="5">
    <source>
        <dbReference type="EMBL" id="CAD9863038.1"/>
    </source>
</evidence>
<feature type="compositionally biased region" description="Basic and acidic residues" evidence="3">
    <location>
        <begin position="1"/>
        <end position="16"/>
    </location>
</feature>
<reference evidence="5" key="1">
    <citation type="submission" date="2021-01" db="EMBL/GenBank/DDBJ databases">
        <authorList>
            <person name="Corre E."/>
            <person name="Pelletier E."/>
            <person name="Niang G."/>
            <person name="Scheremetjew M."/>
            <person name="Finn R."/>
            <person name="Kale V."/>
            <person name="Holt S."/>
            <person name="Cochrane G."/>
            <person name="Meng A."/>
            <person name="Brown T."/>
            <person name="Cohen L."/>
        </authorList>
    </citation>
    <scope>NUCLEOTIDE SEQUENCE</scope>
    <source>
        <strain evidence="5">CCMP1661</strain>
    </source>
</reference>
<keyword evidence="1 2" id="KW-0238">DNA-binding</keyword>
<dbReference type="GO" id="GO:0005634">
    <property type="term" value="C:nucleus"/>
    <property type="evidence" value="ECO:0007669"/>
    <property type="project" value="UniProtKB-UniRule"/>
</dbReference>
<feature type="domain" description="HMG box" evidence="4">
    <location>
        <begin position="31"/>
        <end position="100"/>
    </location>
</feature>
<evidence type="ECO:0000259" key="4">
    <source>
        <dbReference type="PROSITE" id="PS50118"/>
    </source>
</evidence>
<feature type="compositionally biased region" description="Basic residues" evidence="3">
    <location>
        <begin position="17"/>
        <end position="35"/>
    </location>
</feature>
<evidence type="ECO:0000256" key="1">
    <source>
        <dbReference type="ARBA" id="ARBA00023125"/>
    </source>
</evidence>
<feature type="region of interest" description="Disordered" evidence="3">
    <location>
        <begin position="1"/>
        <end position="37"/>
    </location>
</feature>
<feature type="DNA-binding region" description="HMG box" evidence="2">
    <location>
        <begin position="117"/>
        <end position="185"/>
    </location>
</feature>
<protein>
    <recommendedName>
        <fullName evidence="4">HMG box domain-containing protein</fullName>
    </recommendedName>
</protein>
<dbReference type="GO" id="GO:0003677">
    <property type="term" value="F:DNA binding"/>
    <property type="evidence" value="ECO:0007669"/>
    <property type="project" value="UniProtKB-UniRule"/>
</dbReference>
<feature type="domain" description="HMG box" evidence="4">
    <location>
        <begin position="117"/>
        <end position="185"/>
    </location>
</feature>
<dbReference type="Gene3D" id="1.10.30.10">
    <property type="entry name" value="High mobility group box domain"/>
    <property type="match status" value="2"/>
</dbReference>
<dbReference type="PRINTS" id="PR00886">
    <property type="entry name" value="HIGHMOBLTY12"/>
</dbReference>
<feature type="DNA-binding region" description="HMG box" evidence="2">
    <location>
        <begin position="31"/>
        <end position="100"/>
    </location>
</feature>
<proteinExistence type="predicted"/>
<sequence>MNMDHLQYDHLQDDYPKKKRKRSHKKAPGAPKRARSPYILFASEKRAEVKARLGENCKVTDVMKAVAALWRQLDEEGRKEFVAKAEMDRARFQEEMSIYEGPLKIPNRRAKKNPNAPKRAMSAFLHFSIEYRPKLKEQNPQLTHLQISKLLGDTWNALPQETKDPYVEKSRIDNQRYRAEIATWDGEKYDGQPKLADV</sequence>
<organism evidence="5">
    <name type="scientific">Fibrocapsa japonica</name>
    <dbReference type="NCBI Taxonomy" id="94617"/>
    <lineage>
        <taxon>Eukaryota</taxon>
        <taxon>Sar</taxon>
        <taxon>Stramenopiles</taxon>
        <taxon>Ochrophyta</taxon>
        <taxon>Raphidophyceae</taxon>
        <taxon>Chattonellales</taxon>
        <taxon>Chattonellaceae</taxon>
        <taxon>Fibrocapsa</taxon>
    </lineage>
</organism>
<evidence type="ECO:0000256" key="2">
    <source>
        <dbReference type="PROSITE-ProRule" id="PRU00267"/>
    </source>
</evidence>
<accession>A0A7S2UYP1</accession>
<dbReference type="PANTHER" id="PTHR48112">
    <property type="entry name" value="HIGH MOBILITY GROUP PROTEIN DSP1"/>
    <property type="match status" value="1"/>
</dbReference>
<dbReference type="PANTHER" id="PTHR48112:SF22">
    <property type="entry name" value="MITOCHONDRIAL TRANSCRIPTION FACTOR A, ISOFORM B"/>
    <property type="match status" value="1"/>
</dbReference>
<dbReference type="PROSITE" id="PS50118">
    <property type="entry name" value="HMG_BOX_2"/>
    <property type="match status" value="2"/>
</dbReference>
<dbReference type="Pfam" id="PF00505">
    <property type="entry name" value="HMG_box"/>
    <property type="match status" value="2"/>
</dbReference>